<name>A1CN96_ASPCL</name>
<dbReference type="RefSeq" id="XP_001268543.1">
    <property type="nucleotide sequence ID" value="XM_001268542.1"/>
</dbReference>
<dbReference type="PANTHER" id="PTHR38791:SF5">
    <property type="entry name" value="TRANSCRIPTION FACTOR DBAG-RELATED"/>
    <property type="match status" value="1"/>
</dbReference>
<keyword evidence="4" id="KW-0539">Nucleus</keyword>
<evidence type="ECO:0000256" key="4">
    <source>
        <dbReference type="ARBA" id="ARBA00023242"/>
    </source>
</evidence>
<keyword evidence="3" id="KW-0804">Transcription</keyword>
<proteinExistence type="predicted"/>
<dbReference type="Proteomes" id="UP000006701">
    <property type="component" value="Unassembled WGS sequence"/>
</dbReference>
<dbReference type="OMA" id="WAYSIVE"/>
<dbReference type="InterPro" id="IPR036864">
    <property type="entry name" value="Zn2-C6_fun-type_DNA-bd_sf"/>
</dbReference>
<dbReference type="InterPro" id="IPR021858">
    <property type="entry name" value="Fun_TF"/>
</dbReference>
<dbReference type="PROSITE" id="PS00463">
    <property type="entry name" value="ZN2_CY6_FUNGAL_1"/>
    <property type="match status" value="1"/>
</dbReference>
<keyword evidence="2" id="KW-0238">DNA-binding</keyword>
<evidence type="ECO:0000313" key="6">
    <source>
        <dbReference type="EMBL" id="EAW07117.1"/>
    </source>
</evidence>
<evidence type="ECO:0000259" key="5">
    <source>
        <dbReference type="PROSITE" id="PS50048"/>
    </source>
</evidence>
<dbReference type="Gene3D" id="4.10.240.10">
    <property type="entry name" value="Zn(2)-C6 fungal-type DNA-binding domain"/>
    <property type="match status" value="1"/>
</dbReference>
<accession>A1CN96</accession>
<dbReference type="CDD" id="cd00067">
    <property type="entry name" value="GAL4"/>
    <property type="match status" value="1"/>
</dbReference>
<organism evidence="6 7">
    <name type="scientific">Aspergillus clavatus (strain ATCC 1007 / CBS 513.65 / DSM 816 / NCTC 3887 / NRRL 1 / QM 1276 / 107)</name>
    <dbReference type="NCBI Taxonomy" id="344612"/>
    <lineage>
        <taxon>Eukaryota</taxon>
        <taxon>Fungi</taxon>
        <taxon>Dikarya</taxon>
        <taxon>Ascomycota</taxon>
        <taxon>Pezizomycotina</taxon>
        <taxon>Eurotiomycetes</taxon>
        <taxon>Eurotiomycetidae</taxon>
        <taxon>Eurotiales</taxon>
        <taxon>Aspergillaceae</taxon>
        <taxon>Aspergillus</taxon>
        <taxon>Aspergillus subgen. Fumigati</taxon>
    </lineage>
</organism>
<dbReference type="GO" id="GO:0003677">
    <property type="term" value="F:DNA binding"/>
    <property type="evidence" value="ECO:0007669"/>
    <property type="project" value="UniProtKB-KW"/>
</dbReference>
<dbReference type="HOGENOM" id="CLU_013866_5_1_1"/>
<dbReference type="OrthoDB" id="5429770at2759"/>
<dbReference type="PANTHER" id="PTHR38791">
    <property type="entry name" value="ZN(II)2CYS6 TRANSCRIPTION FACTOR (EUROFUNG)-RELATED-RELATED"/>
    <property type="match status" value="1"/>
</dbReference>
<dbReference type="EMBL" id="DS027059">
    <property type="protein sequence ID" value="EAW07117.1"/>
    <property type="molecule type" value="Genomic_DNA"/>
</dbReference>
<feature type="domain" description="Zn(2)-C6 fungal-type" evidence="5">
    <location>
        <begin position="10"/>
        <end position="39"/>
    </location>
</feature>
<dbReference type="eggNOG" id="ENOG502SNKW">
    <property type="taxonomic scope" value="Eukaryota"/>
</dbReference>
<dbReference type="PROSITE" id="PS50048">
    <property type="entry name" value="ZN2_CY6_FUNGAL_2"/>
    <property type="match status" value="1"/>
</dbReference>
<evidence type="ECO:0000256" key="3">
    <source>
        <dbReference type="ARBA" id="ARBA00023163"/>
    </source>
</evidence>
<evidence type="ECO:0000313" key="7">
    <source>
        <dbReference type="Proteomes" id="UP000006701"/>
    </source>
</evidence>
<protein>
    <submittedName>
        <fullName evidence="6">C6 zinc finger domain protein</fullName>
    </submittedName>
</protein>
<dbReference type="SMART" id="SM00066">
    <property type="entry name" value="GAL4"/>
    <property type="match status" value="1"/>
</dbReference>
<dbReference type="AlphaFoldDB" id="A1CN96"/>
<keyword evidence="7" id="KW-1185">Reference proteome</keyword>
<dbReference type="Pfam" id="PF00172">
    <property type="entry name" value="Zn_clus"/>
    <property type="match status" value="1"/>
</dbReference>
<dbReference type="KEGG" id="act:ACLA_018210"/>
<dbReference type="GO" id="GO:0008270">
    <property type="term" value="F:zinc ion binding"/>
    <property type="evidence" value="ECO:0007669"/>
    <property type="project" value="InterPro"/>
</dbReference>
<evidence type="ECO:0000256" key="1">
    <source>
        <dbReference type="ARBA" id="ARBA00023015"/>
    </source>
</evidence>
<dbReference type="Pfam" id="PF11951">
    <property type="entry name" value="Fungal_trans_2"/>
    <property type="match status" value="1"/>
</dbReference>
<sequence length="479" mass="52387">MVYRGKPSPGCASCRARRIKCDQRRPSCSQCLRVGRQCTGYRDLNALRLHDQSDEVASKSIQRAPPSPTPASLTLIRMAVPATDRALAFMFRHYVGDAQADSTTRGQLRFLHALSMESAPALTASVHAVGLAALANIHRSPRLMLEARTEYGHALRATSAALRDACTADSTLAAVALLSMYEIVNCGDSSLIGKWSKHIQGAMKLVRLRGSKQLENPIGLEMFTVLRMQMALDSIYRKAYTPAWLLQLSQEALMHHAPAERALDIFFVYVARVGDFCASLHSTQPDQPHQVISEALDLDTALVNWAMTLGSRWTYTVVRTPPSSDMSSAHRPVYGATYHVYPDSVAALLWNFSRFVRLIIHAVIHGFSTKFAQAPAHAARRTEYATLARQSARIQTQLAEEVCASVPPHLGPEDGFSGTGALRLIWPLFLAGGADGVGAEMKAWIIGCLERIGGAVGIHQAVLMAGLLRRGGHLELWDD</sequence>
<dbReference type="InterPro" id="IPR001138">
    <property type="entry name" value="Zn2Cys6_DnaBD"/>
</dbReference>
<evidence type="ECO:0000256" key="2">
    <source>
        <dbReference type="ARBA" id="ARBA00023125"/>
    </source>
</evidence>
<dbReference type="GeneID" id="4701698"/>
<reference evidence="6 7" key="1">
    <citation type="journal article" date="2008" name="PLoS Genet.">
        <title>Genomic islands in the pathogenic filamentous fungus Aspergillus fumigatus.</title>
        <authorList>
            <person name="Fedorova N.D."/>
            <person name="Khaldi N."/>
            <person name="Joardar V.S."/>
            <person name="Maiti R."/>
            <person name="Amedeo P."/>
            <person name="Anderson M.J."/>
            <person name="Crabtree J."/>
            <person name="Silva J.C."/>
            <person name="Badger J.H."/>
            <person name="Albarraq A."/>
            <person name="Angiuoli S."/>
            <person name="Bussey H."/>
            <person name="Bowyer P."/>
            <person name="Cotty P.J."/>
            <person name="Dyer P.S."/>
            <person name="Egan A."/>
            <person name="Galens K."/>
            <person name="Fraser-Liggett C.M."/>
            <person name="Haas B.J."/>
            <person name="Inman J.M."/>
            <person name="Kent R."/>
            <person name="Lemieux S."/>
            <person name="Malavazi I."/>
            <person name="Orvis J."/>
            <person name="Roemer T."/>
            <person name="Ronning C.M."/>
            <person name="Sundaram J.P."/>
            <person name="Sutton G."/>
            <person name="Turner G."/>
            <person name="Venter J.C."/>
            <person name="White O.R."/>
            <person name="Whitty B.R."/>
            <person name="Youngman P."/>
            <person name="Wolfe K.H."/>
            <person name="Goldman G.H."/>
            <person name="Wortman J.R."/>
            <person name="Jiang B."/>
            <person name="Denning D.W."/>
            <person name="Nierman W.C."/>
        </authorList>
    </citation>
    <scope>NUCLEOTIDE SEQUENCE [LARGE SCALE GENOMIC DNA]</scope>
    <source>
        <strain evidence="7">ATCC 1007 / CBS 513.65 / DSM 816 / NCTC 3887 / NRRL 1</strain>
    </source>
</reference>
<dbReference type="InterPro" id="IPR053175">
    <property type="entry name" value="DHMBA_Reg_Transcription_Factor"/>
</dbReference>
<dbReference type="SUPFAM" id="SSF57701">
    <property type="entry name" value="Zn2/Cys6 DNA-binding domain"/>
    <property type="match status" value="1"/>
</dbReference>
<dbReference type="GO" id="GO:0000981">
    <property type="term" value="F:DNA-binding transcription factor activity, RNA polymerase II-specific"/>
    <property type="evidence" value="ECO:0007669"/>
    <property type="project" value="InterPro"/>
</dbReference>
<keyword evidence="1" id="KW-0805">Transcription regulation</keyword>
<gene>
    <name evidence="6" type="ORF">ACLA_018210</name>
</gene>
<dbReference type="VEuPathDB" id="FungiDB:ACLA_018210"/>